<dbReference type="InterPro" id="IPR000644">
    <property type="entry name" value="CBS_dom"/>
</dbReference>
<keyword evidence="1 2" id="KW-0129">CBS domain</keyword>
<evidence type="ECO:0000313" key="5">
    <source>
        <dbReference type="EMBL" id="MBP2258815.1"/>
    </source>
</evidence>
<dbReference type="CDD" id="cd04584">
    <property type="entry name" value="CBS_pair_AcuB_like"/>
    <property type="match status" value="1"/>
</dbReference>
<dbReference type="EMBL" id="JAGIKX010000037">
    <property type="protein sequence ID" value="MBP2258815.1"/>
    <property type="molecule type" value="Genomic_DNA"/>
</dbReference>
<dbReference type="PROSITE" id="PS51371">
    <property type="entry name" value="CBS"/>
    <property type="match status" value="2"/>
</dbReference>
<evidence type="ECO:0000259" key="4">
    <source>
        <dbReference type="PROSITE" id="PS51671"/>
    </source>
</evidence>
<dbReference type="SMART" id="SM00116">
    <property type="entry name" value="CBS"/>
    <property type="match status" value="2"/>
</dbReference>
<sequence>MFIENIMQTNVTTLPPTATIAEALRLIQEQHIRHIPIVDEEQSVIGIVSDRDIRDASPSIFDKNPKQADLHKEIQTIMSHPVITIHPLDFVEEIARIFYDEEFSSLPVVSKNQLVGIVTEKDMFYTLIQLTGTHVQSSHIEVKVPHKPGILPEVAAVFGKRKANITSLLVYPYKDDPNYKVLVFRIQTMNPSPVIQDLKEAGYELMWPNNLMEFQNYEV</sequence>
<dbReference type="Gene3D" id="3.30.70.260">
    <property type="match status" value="1"/>
</dbReference>
<proteinExistence type="predicted"/>
<comment type="caution">
    <text evidence="5">The sequence shown here is derived from an EMBL/GenBank/DDBJ whole genome shotgun (WGS) entry which is preliminary data.</text>
</comment>
<dbReference type="PROSITE" id="PS51671">
    <property type="entry name" value="ACT"/>
    <property type="match status" value="1"/>
</dbReference>
<gene>
    <name evidence="5" type="ORF">J2Z81_002800</name>
</gene>
<dbReference type="PANTHER" id="PTHR43080">
    <property type="entry name" value="CBS DOMAIN-CONTAINING PROTEIN CBSX3, MITOCHONDRIAL"/>
    <property type="match status" value="1"/>
</dbReference>
<feature type="domain" description="ACT" evidence="4">
    <location>
        <begin position="139"/>
        <end position="219"/>
    </location>
</feature>
<dbReference type="Proteomes" id="UP001519294">
    <property type="component" value="Unassembled WGS sequence"/>
</dbReference>
<dbReference type="RefSeq" id="WP_029270853.1">
    <property type="nucleotide sequence ID" value="NZ_JAGIKX010000037.1"/>
</dbReference>
<keyword evidence="6" id="KW-1185">Reference proteome</keyword>
<evidence type="ECO:0000256" key="1">
    <source>
        <dbReference type="ARBA" id="ARBA00023122"/>
    </source>
</evidence>
<feature type="domain" description="CBS" evidence="3">
    <location>
        <begin position="78"/>
        <end position="137"/>
    </location>
</feature>
<dbReference type="InterPro" id="IPR051257">
    <property type="entry name" value="Diverse_CBS-Domain"/>
</dbReference>
<evidence type="ECO:0000259" key="3">
    <source>
        <dbReference type="PROSITE" id="PS51371"/>
    </source>
</evidence>
<accession>A0ABS4SCS0</accession>
<name>A0ABS4SCS0_9BACI</name>
<dbReference type="SUPFAM" id="SSF55021">
    <property type="entry name" value="ACT-like"/>
    <property type="match status" value="1"/>
</dbReference>
<reference evidence="5 6" key="1">
    <citation type="submission" date="2021-03" db="EMBL/GenBank/DDBJ databases">
        <title>Genomic Encyclopedia of Type Strains, Phase IV (KMG-IV): sequencing the most valuable type-strain genomes for metagenomic binning, comparative biology and taxonomic classification.</title>
        <authorList>
            <person name="Goeker M."/>
        </authorList>
    </citation>
    <scope>NUCLEOTIDE SEQUENCE [LARGE SCALE GENOMIC DNA]</scope>
    <source>
        <strain evidence="5 6">DSM 25790</strain>
    </source>
</reference>
<feature type="domain" description="CBS" evidence="3">
    <location>
        <begin position="7"/>
        <end position="63"/>
    </location>
</feature>
<dbReference type="Pfam" id="PF00571">
    <property type="entry name" value="CBS"/>
    <property type="match status" value="2"/>
</dbReference>
<protein>
    <submittedName>
        <fullName evidence="5">Acetoin utilization protein AcuB</fullName>
    </submittedName>
</protein>
<dbReference type="SUPFAM" id="SSF54631">
    <property type="entry name" value="CBS-domain pair"/>
    <property type="match status" value="1"/>
</dbReference>
<dbReference type="Pfam" id="PF01842">
    <property type="entry name" value="ACT"/>
    <property type="match status" value="1"/>
</dbReference>
<dbReference type="CDD" id="cd04883">
    <property type="entry name" value="ACT_AcuB"/>
    <property type="match status" value="1"/>
</dbReference>
<organism evidence="5 6">
    <name type="scientific">Virgibacillus alimentarius</name>
    <dbReference type="NCBI Taxonomy" id="698769"/>
    <lineage>
        <taxon>Bacteria</taxon>
        <taxon>Bacillati</taxon>
        <taxon>Bacillota</taxon>
        <taxon>Bacilli</taxon>
        <taxon>Bacillales</taxon>
        <taxon>Bacillaceae</taxon>
        <taxon>Virgibacillus</taxon>
    </lineage>
</organism>
<dbReference type="Gene3D" id="3.10.580.10">
    <property type="entry name" value="CBS-domain"/>
    <property type="match status" value="1"/>
</dbReference>
<dbReference type="InterPro" id="IPR045865">
    <property type="entry name" value="ACT-like_dom_sf"/>
</dbReference>
<dbReference type="InterPro" id="IPR002912">
    <property type="entry name" value="ACT_dom"/>
</dbReference>
<dbReference type="InterPro" id="IPR046342">
    <property type="entry name" value="CBS_dom_sf"/>
</dbReference>
<evidence type="ECO:0000313" key="6">
    <source>
        <dbReference type="Proteomes" id="UP001519294"/>
    </source>
</evidence>
<evidence type="ECO:0000256" key="2">
    <source>
        <dbReference type="PROSITE-ProRule" id="PRU00703"/>
    </source>
</evidence>
<dbReference type="PANTHER" id="PTHR43080:SF2">
    <property type="entry name" value="CBS DOMAIN-CONTAINING PROTEIN"/>
    <property type="match status" value="1"/>
</dbReference>